<dbReference type="AlphaFoldDB" id="A0A0F9REQ0"/>
<gene>
    <name evidence="1" type="ORF">LCGC14_0603090</name>
</gene>
<accession>A0A0F9REQ0</accession>
<proteinExistence type="predicted"/>
<dbReference type="EMBL" id="LAZR01000975">
    <property type="protein sequence ID" value="KKN53339.1"/>
    <property type="molecule type" value="Genomic_DNA"/>
</dbReference>
<sequence length="69" mass="8437">MANEKILDEIAIRRTELHNRELAIVRIFNLKDDMMSKWLSEQIEWDILKRILFDIRKELIEQSKIINKK</sequence>
<comment type="caution">
    <text evidence="1">The sequence shown here is derived from an EMBL/GenBank/DDBJ whole genome shotgun (WGS) entry which is preliminary data.</text>
</comment>
<name>A0A0F9REQ0_9ZZZZ</name>
<organism evidence="1">
    <name type="scientific">marine sediment metagenome</name>
    <dbReference type="NCBI Taxonomy" id="412755"/>
    <lineage>
        <taxon>unclassified sequences</taxon>
        <taxon>metagenomes</taxon>
        <taxon>ecological metagenomes</taxon>
    </lineage>
</organism>
<reference evidence="1" key="1">
    <citation type="journal article" date="2015" name="Nature">
        <title>Complex archaea that bridge the gap between prokaryotes and eukaryotes.</title>
        <authorList>
            <person name="Spang A."/>
            <person name="Saw J.H."/>
            <person name="Jorgensen S.L."/>
            <person name="Zaremba-Niedzwiedzka K."/>
            <person name="Martijn J."/>
            <person name="Lind A.E."/>
            <person name="van Eijk R."/>
            <person name="Schleper C."/>
            <person name="Guy L."/>
            <person name="Ettema T.J."/>
        </authorList>
    </citation>
    <scope>NUCLEOTIDE SEQUENCE</scope>
</reference>
<evidence type="ECO:0000313" key="1">
    <source>
        <dbReference type="EMBL" id="KKN53339.1"/>
    </source>
</evidence>
<protein>
    <submittedName>
        <fullName evidence="1">Uncharacterized protein</fullName>
    </submittedName>
</protein>